<feature type="active site" description="Acyl-thioester intermediate" evidence="2">
    <location>
        <position position="227"/>
    </location>
</feature>
<keyword evidence="3" id="KW-0472">Membrane</keyword>
<evidence type="ECO:0000256" key="2">
    <source>
        <dbReference type="PIRSR" id="PIRSR605754-1"/>
    </source>
</evidence>
<keyword evidence="3" id="KW-1133">Transmembrane helix</keyword>
<dbReference type="NCBIfam" id="TIGR01076">
    <property type="entry name" value="sortase_fam"/>
    <property type="match status" value="1"/>
</dbReference>
<dbReference type="InterPro" id="IPR023365">
    <property type="entry name" value="Sortase_dom-sf"/>
</dbReference>
<evidence type="ECO:0000256" key="3">
    <source>
        <dbReference type="SAM" id="Phobius"/>
    </source>
</evidence>
<dbReference type="Gene3D" id="2.40.260.10">
    <property type="entry name" value="Sortase"/>
    <property type="match status" value="1"/>
</dbReference>
<dbReference type="GO" id="GO:0016787">
    <property type="term" value="F:hydrolase activity"/>
    <property type="evidence" value="ECO:0007669"/>
    <property type="project" value="UniProtKB-KW"/>
</dbReference>
<feature type="active site" description="Proton donor/acceptor" evidence="2">
    <location>
        <position position="165"/>
    </location>
</feature>
<sequence length="295" mass="32946">MSKHRSEANSSSQVKTQKRRNVFLPVLIILLGLAVLLYPVIATQWNNAAQQEAAARYEQFYDSLPEEDKTASFQEAQQYNADRSQGPILDPWLARVSEDNTDYQDYLKVLDASDAMARLVVPSAQVDLPVYHGTAEDTLEHGVGHLYGSDLPVGGIGTHSVLTAHTGLTNATLFDDLENVKEGDAIYVQVSGEVLKYQVFDTEIVLPEETEGLAPRSDIDMLTLITCTPYGINSHRLLVHAERVPMDANEMIDAPGFTWQWWMWALMAAALAVLIALVWWITKQSRSQRSELEND</sequence>
<comment type="caution">
    <text evidence="4">The sequence shown here is derived from an EMBL/GenBank/DDBJ whole genome shotgun (WGS) entry which is preliminary data.</text>
</comment>
<accession>G7HY34</accession>
<proteinExistence type="predicted"/>
<reference evidence="4 5" key="1">
    <citation type="journal article" date="2012" name="J. Bacteriol.">
        <title>Genome Sequence of Corynebacterium casei UCMA 3821, Isolated from a Smear-Ripened Cheese.</title>
        <authorList>
            <person name="Monnet C."/>
            <person name="Loux V."/>
            <person name="Bento P."/>
            <person name="Gibrat J.F."/>
            <person name="Straub C."/>
            <person name="Bonnarme P."/>
            <person name="Landaud S."/>
            <person name="Irlinger F."/>
        </authorList>
    </citation>
    <scope>NUCLEOTIDE SEQUENCE [LARGE SCALE GENOMIC DNA]</scope>
    <source>
        <strain evidence="4 5">UCMA 3821</strain>
    </source>
</reference>
<dbReference type="SUPFAM" id="SSF63817">
    <property type="entry name" value="Sortase"/>
    <property type="match status" value="1"/>
</dbReference>
<dbReference type="InterPro" id="IPR042002">
    <property type="entry name" value="Sortase_C"/>
</dbReference>
<feature type="transmembrane region" description="Helical" evidence="3">
    <location>
        <begin position="261"/>
        <end position="281"/>
    </location>
</feature>
<name>G7HY34_9CORY</name>
<evidence type="ECO:0000313" key="4">
    <source>
        <dbReference type="EMBL" id="CCE55099.1"/>
    </source>
</evidence>
<evidence type="ECO:0000256" key="1">
    <source>
        <dbReference type="ARBA" id="ARBA00022801"/>
    </source>
</evidence>
<feature type="transmembrane region" description="Helical" evidence="3">
    <location>
        <begin position="21"/>
        <end position="41"/>
    </location>
</feature>
<dbReference type="NCBIfam" id="NF033745">
    <property type="entry name" value="class_C_sortase"/>
    <property type="match status" value="1"/>
</dbReference>
<dbReference type="EMBL" id="CAFW01000077">
    <property type="protein sequence ID" value="CCE55099.1"/>
    <property type="molecule type" value="Genomic_DNA"/>
</dbReference>
<dbReference type="InterPro" id="IPR005754">
    <property type="entry name" value="Sortase"/>
</dbReference>
<evidence type="ECO:0000313" key="5">
    <source>
        <dbReference type="Proteomes" id="UP000004840"/>
    </source>
</evidence>
<dbReference type="RefSeq" id="WP_006822578.1">
    <property type="nucleotide sequence ID" value="NZ_CAFW01000077.1"/>
</dbReference>
<dbReference type="Pfam" id="PF04203">
    <property type="entry name" value="Sortase"/>
    <property type="match status" value="1"/>
</dbReference>
<dbReference type="CDD" id="cd05827">
    <property type="entry name" value="Sortase_C"/>
    <property type="match status" value="1"/>
</dbReference>
<keyword evidence="3" id="KW-0812">Transmembrane</keyword>
<organism evidence="4 5">
    <name type="scientific">Corynebacterium casei UCMA 3821</name>
    <dbReference type="NCBI Taxonomy" id="1110505"/>
    <lineage>
        <taxon>Bacteria</taxon>
        <taxon>Bacillati</taxon>
        <taxon>Actinomycetota</taxon>
        <taxon>Actinomycetes</taxon>
        <taxon>Mycobacteriales</taxon>
        <taxon>Corynebacteriaceae</taxon>
        <taxon>Corynebacterium</taxon>
    </lineage>
</organism>
<keyword evidence="1" id="KW-0378">Hydrolase</keyword>
<dbReference type="Proteomes" id="UP000004840">
    <property type="component" value="Unassembled WGS sequence"/>
</dbReference>
<dbReference type="AlphaFoldDB" id="G7HY34"/>
<protein>
    <submittedName>
        <fullName evidence="4">Putative sortase</fullName>
    </submittedName>
</protein>
<gene>
    <name evidence="4" type="ORF">CCAS_07940</name>
</gene>